<proteinExistence type="predicted"/>
<feature type="repeat" description="RCC1" evidence="1">
    <location>
        <begin position="158"/>
        <end position="212"/>
    </location>
</feature>
<evidence type="ECO:0000256" key="2">
    <source>
        <dbReference type="SAM" id="MobiDB-lite"/>
    </source>
</evidence>
<reference evidence="3 4" key="1">
    <citation type="journal article" date="2011" name="Nat. Biotechnol.">
        <title>Comparative genomic analysis of the thermophilic biomass-degrading fungi Myceliophthora thermophila and Thielavia terrestris.</title>
        <authorList>
            <person name="Berka R.M."/>
            <person name="Grigoriev I.V."/>
            <person name="Otillar R."/>
            <person name="Salamov A."/>
            <person name="Grimwood J."/>
            <person name="Reid I."/>
            <person name="Ishmael N."/>
            <person name="John T."/>
            <person name="Darmond C."/>
            <person name="Moisan M.-C."/>
            <person name="Henrissat B."/>
            <person name="Coutinho P.M."/>
            <person name="Lombard V."/>
            <person name="Natvig D.O."/>
            <person name="Lindquist E."/>
            <person name="Schmutz J."/>
            <person name="Lucas S."/>
            <person name="Harris P."/>
            <person name="Powlowski J."/>
            <person name="Bellemare A."/>
            <person name="Taylor D."/>
            <person name="Butler G."/>
            <person name="de Vries R.P."/>
            <person name="Allijn I.E."/>
            <person name="van den Brink J."/>
            <person name="Ushinsky S."/>
            <person name="Storms R."/>
            <person name="Powell A.J."/>
            <person name="Paulsen I.T."/>
            <person name="Elbourne L.D.H."/>
            <person name="Baker S.E."/>
            <person name="Magnuson J."/>
            <person name="LaBoissiere S."/>
            <person name="Clutterbuck A.J."/>
            <person name="Martinez D."/>
            <person name="Wogulis M."/>
            <person name="de Leon A.L."/>
            <person name="Rey M.W."/>
            <person name="Tsang A."/>
        </authorList>
    </citation>
    <scope>NUCLEOTIDE SEQUENCE [LARGE SCALE GENOMIC DNA]</scope>
    <source>
        <strain evidence="4">ATCC 38088 / NRRL 8126</strain>
    </source>
</reference>
<name>G2RBG4_THETT</name>
<dbReference type="EMBL" id="CP003012">
    <property type="protein sequence ID" value="AEO69135.1"/>
    <property type="molecule type" value="Genomic_DNA"/>
</dbReference>
<dbReference type="PROSITE" id="PS50012">
    <property type="entry name" value="RCC1_3"/>
    <property type="match status" value="4"/>
</dbReference>
<dbReference type="PROSITE" id="PS00626">
    <property type="entry name" value="RCC1_2"/>
    <property type="match status" value="1"/>
</dbReference>
<dbReference type="SUPFAM" id="SSF50985">
    <property type="entry name" value="RCC1/BLIP-II"/>
    <property type="match status" value="2"/>
</dbReference>
<dbReference type="KEGG" id="ttt:THITE_43284"/>
<dbReference type="Pfam" id="PF00415">
    <property type="entry name" value="RCC1"/>
    <property type="match status" value="3"/>
</dbReference>
<evidence type="ECO:0000313" key="3">
    <source>
        <dbReference type="EMBL" id="AEO69135.1"/>
    </source>
</evidence>
<evidence type="ECO:0000313" key="4">
    <source>
        <dbReference type="Proteomes" id="UP000008181"/>
    </source>
</evidence>
<dbReference type="PRINTS" id="PR00633">
    <property type="entry name" value="RCCNDNSATION"/>
</dbReference>
<dbReference type="InterPro" id="IPR000408">
    <property type="entry name" value="Reg_chr_condens"/>
</dbReference>
<organism evidence="3 4">
    <name type="scientific">Thermothielavioides terrestris (strain ATCC 38088 / NRRL 8126)</name>
    <name type="common">Thielavia terrestris</name>
    <dbReference type="NCBI Taxonomy" id="578455"/>
    <lineage>
        <taxon>Eukaryota</taxon>
        <taxon>Fungi</taxon>
        <taxon>Dikarya</taxon>
        <taxon>Ascomycota</taxon>
        <taxon>Pezizomycotina</taxon>
        <taxon>Sordariomycetes</taxon>
        <taxon>Sordariomycetidae</taxon>
        <taxon>Sordariales</taxon>
        <taxon>Chaetomiaceae</taxon>
        <taxon>Thermothielavioides</taxon>
        <taxon>Thermothielavioides terrestris</taxon>
    </lineage>
</organism>
<dbReference type="HOGENOM" id="CLU_005210_0_0_1"/>
<feature type="repeat" description="RCC1" evidence="1">
    <location>
        <begin position="2"/>
        <end position="58"/>
    </location>
</feature>
<dbReference type="PANTHER" id="PTHR45982:SF1">
    <property type="entry name" value="REGULATOR OF CHROMOSOME CONDENSATION"/>
    <property type="match status" value="1"/>
</dbReference>
<dbReference type="AlphaFoldDB" id="G2RBG4"/>
<evidence type="ECO:0000256" key="1">
    <source>
        <dbReference type="PROSITE-ProRule" id="PRU00235"/>
    </source>
</evidence>
<dbReference type="InterPro" id="IPR051553">
    <property type="entry name" value="Ran_GTPase-activating"/>
</dbReference>
<keyword evidence="4" id="KW-1185">Reference proteome</keyword>
<dbReference type="InterPro" id="IPR009091">
    <property type="entry name" value="RCC1/BLIP-II"/>
</dbReference>
<dbReference type="eggNOG" id="KOG1426">
    <property type="taxonomic scope" value="Eukaryota"/>
</dbReference>
<accession>G2RBG4</accession>
<dbReference type="OrthoDB" id="5370059at2759"/>
<feature type="repeat" description="RCC1" evidence="1">
    <location>
        <begin position="314"/>
        <end position="351"/>
    </location>
</feature>
<dbReference type="STRING" id="578455.G2RBG4"/>
<sequence>MFLLQALGSNGSGQLGLGHQDDVSTPQPVTLPSSLTTAGIKPTQIAAGGNHTLLLLSSGTLLSAGDTASGACGRLLPPSSSPTTVSPSFHPVDLPSPLFLTDGDGGGGGDTKITHIAATWEASVLVVTTTTSSTTGSNTSSTTSNTTTTSINPPTKTSKVYTFGTGSKGELGLGPGTPHTSTPTAIPNFPPAGTHVVDLAACMGHAVAVLSNGEAWGWGSGRKGQLGTLPAPAGATGGVVWAPRRIEGVGFAVARAVCGREFTCLFGGRETGEMVVLGSDKWGVRTRAPAAGVLAGWREVGAGWGSVFVLRADGRLVSWGRDDHGQMAPEDLGPVRRVAVGSEHALALTEAGDVVAWGWGEHGNCGPIRQCEGEKGQRNRIAAAGEGTEITMIGAGCATTWLVTEGESA</sequence>
<gene>
    <name evidence="3" type="ORF">THITE_43284</name>
</gene>
<dbReference type="Pfam" id="PF13540">
    <property type="entry name" value="RCC1_2"/>
    <property type="match status" value="2"/>
</dbReference>
<protein>
    <recommendedName>
        <fullName evidence="5">RCC1/BLIP-II protein</fullName>
    </recommendedName>
</protein>
<dbReference type="Gene3D" id="2.130.10.30">
    <property type="entry name" value="Regulator of chromosome condensation 1/beta-lactamase-inhibitor protein II"/>
    <property type="match status" value="3"/>
</dbReference>
<feature type="repeat" description="RCC1" evidence="1">
    <location>
        <begin position="213"/>
        <end position="269"/>
    </location>
</feature>
<evidence type="ECO:0008006" key="5">
    <source>
        <dbReference type="Google" id="ProtNLM"/>
    </source>
</evidence>
<dbReference type="Proteomes" id="UP000008181">
    <property type="component" value="Chromosome 4"/>
</dbReference>
<feature type="region of interest" description="Disordered" evidence="2">
    <location>
        <begin position="131"/>
        <end position="158"/>
    </location>
</feature>
<dbReference type="RefSeq" id="XP_003655471.1">
    <property type="nucleotide sequence ID" value="XM_003655423.1"/>
</dbReference>
<dbReference type="PANTHER" id="PTHR45982">
    <property type="entry name" value="REGULATOR OF CHROMOSOME CONDENSATION"/>
    <property type="match status" value="1"/>
</dbReference>
<dbReference type="GeneID" id="11520122"/>